<organism evidence="6 7">
    <name type="scientific">Chenopodium quinoa</name>
    <name type="common">Quinoa</name>
    <dbReference type="NCBI Taxonomy" id="63459"/>
    <lineage>
        <taxon>Eukaryota</taxon>
        <taxon>Viridiplantae</taxon>
        <taxon>Streptophyta</taxon>
        <taxon>Embryophyta</taxon>
        <taxon>Tracheophyta</taxon>
        <taxon>Spermatophyta</taxon>
        <taxon>Magnoliopsida</taxon>
        <taxon>eudicotyledons</taxon>
        <taxon>Gunneridae</taxon>
        <taxon>Pentapetalae</taxon>
        <taxon>Caryophyllales</taxon>
        <taxon>Chenopodiaceae</taxon>
        <taxon>Chenopodioideae</taxon>
        <taxon>Atripliceae</taxon>
        <taxon>Chenopodium</taxon>
    </lineage>
</organism>
<name>A0A803LGZ6_CHEQI</name>
<dbReference type="EnsemblPlants" id="AUR62013243-RA">
    <property type="protein sequence ID" value="AUR62013243-RA:cds"/>
    <property type="gene ID" value="AUR62013243"/>
</dbReference>
<evidence type="ECO:0000256" key="3">
    <source>
        <dbReference type="ARBA" id="ARBA00022679"/>
    </source>
</evidence>
<dbReference type="GeneID" id="110682496"/>
<dbReference type="OMA" id="SCVETHQ"/>
<evidence type="ECO:0000256" key="2">
    <source>
        <dbReference type="ARBA" id="ARBA00022676"/>
    </source>
</evidence>
<keyword evidence="7" id="KW-1185">Reference proteome</keyword>
<dbReference type="GO" id="GO:0035251">
    <property type="term" value="F:UDP-glucosyltransferase activity"/>
    <property type="evidence" value="ECO:0007669"/>
    <property type="project" value="TreeGrafter"/>
</dbReference>
<reference evidence="6" key="2">
    <citation type="submission" date="2021-03" db="UniProtKB">
        <authorList>
            <consortium name="EnsemblPlants"/>
        </authorList>
    </citation>
    <scope>IDENTIFICATION</scope>
</reference>
<dbReference type="FunFam" id="3.40.50.2000:FF:000071">
    <property type="entry name" value="Glycosyltransferase"/>
    <property type="match status" value="1"/>
</dbReference>
<dbReference type="Pfam" id="PF00201">
    <property type="entry name" value="UDPGT"/>
    <property type="match status" value="1"/>
</dbReference>
<dbReference type="FunFam" id="3.40.50.2000:FF:000047">
    <property type="entry name" value="Glycosyltransferase"/>
    <property type="match status" value="1"/>
</dbReference>
<reference evidence="6" key="1">
    <citation type="journal article" date="2017" name="Nature">
        <title>The genome of Chenopodium quinoa.</title>
        <authorList>
            <person name="Jarvis D.E."/>
            <person name="Ho Y.S."/>
            <person name="Lightfoot D.J."/>
            <person name="Schmoeckel S.M."/>
            <person name="Li B."/>
            <person name="Borm T.J.A."/>
            <person name="Ohyanagi H."/>
            <person name="Mineta K."/>
            <person name="Michell C.T."/>
            <person name="Saber N."/>
            <person name="Kharbatia N.M."/>
            <person name="Rupper R.R."/>
            <person name="Sharp A.R."/>
            <person name="Dally N."/>
            <person name="Boughton B.A."/>
            <person name="Woo Y.H."/>
            <person name="Gao G."/>
            <person name="Schijlen E.G.W.M."/>
            <person name="Guo X."/>
            <person name="Momin A.A."/>
            <person name="Negrao S."/>
            <person name="Al-Babili S."/>
            <person name="Gehring C."/>
            <person name="Roessner U."/>
            <person name="Jung C."/>
            <person name="Murphy K."/>
            <person name="Arold S.T."/>
            <person name="Gojobori T."/>
            <person name="van der Linden C.G."/>
            <person name="van Loo E.N."/>
            <person name="Jellen E.N."/>
            <person name="Maughan P.J."/>
            <person name="Tester M."/>
        </authorList>
    </citation>
    <scope>NUCLEOTIDE SEQUENCE [LARGE SCALE GENOMIC DNA]</scope>
    <source>
        <strain evidence="6">cv. PI 614886</strain>
    </source>
</reference>
<dbReference type="OrthoDB" id="5835829at2759"/>
<comment type="similarity">
    <text evidence="1 4">Belongs to the UDP-glycosyltransferase family.</text>
</comment>
<dbReference type="KEGG" id="cqi:110682496"/>
<keyword evidence="2 4" id="KW-0328">Glycosyltransferase</keyword>
<dbReference type="EC" id="2.4.1.-" evidence="5"/>
<dbReference type="PANTHER" id="PTHR48047">
    <property type="entry name" value="GLYCOSYLTRANSFERASE"/>
    <property type="match status" value="1"/>
</dbReference>
<accession>A0A803LGZ6</accession>
<dbReference type="PANTHER" id="PTHR48047:SF45">
    <property type="entry name" value="SCOPOLETIN GLUCOSYLTRANSFERASE-LIKE"/>
    <property type="match status" value="1"/>
</dbReference>
<dbReference type="PROSITE" id="PS00375">
    <property type="entry name" value="UDPGT"/>
    <property type="match status" value="1"/>
</dbReference>
<evidence type="ECO:0000256" key="4">
    <source>
        <dbReference type="RuleBase" id="RU003718"/>
    </source>
</evidence>
<evidence type="ECO:0000313" key="7">
    <source>
        <dbReference type="Proteomes" id="UP000596660"/>
    </source>
</evidence>
<evidence type="ECO:0000256" key="5">
    <source>
        <dbReference type="RuleBase" id="RU362057"/>
    </source>
</evidence>
<gene>
    <name evidence="6" type="primary">LOC110682496</name>
</gene>
<dbReference type="Gene3D" id="3.40.50.2000">
    <property type="entry name" value="Glycogen Phosphorylase B"/>
    <property type="match status" value="2"/>
</dbReference>
<evidence type="ECO:0000313" key="6">
    <source>
        <dbReference type="EnsemblPlants" id="AUR62013243-RA:cds"/>
    </source>
</evidence>
<dbReference type="RefSeq" id="XP_021714530.1">
    <property type="nucleotide sequence ID" value="XM_021858838.1"/>
</dbReference>
<dbReference type="AlphaFoldDB" id="A0A803LGZ6"/>
<sequence>MVNEYYQGKLHVVFFPFMAHGHMIPTLDTAKLFGARGVKCTIITTPLNSPFFTKEIEKSKKINEGRSMIEIEVFRFPSVENGLYKGCENLEQAMMSLDMAEKFIKAASMLREQLEQYLEKTRPHCLVADMFFPWATECAAKFNIPRLVFHGISLFAHCTKEMVMVHQPYNNVSNDDESFVVPFLPHEIMLTRSQLPREYLVEGEQSELKRRHKKIQESEVQCYGVIVNSFYELEPDYADFFRKQLGRRAWHIGPVSLCNKSQKDECSLDEHKCLKWLNSKRPNSVIYICFGSLAHLIAPQLQEIARALDDLDYEFIWVVREDKYRMSEEWLPQGFKERTQGKGLVIGGWVPQVLILQHEAIGAFVTHCGWNSTLEAISAGVPMVTWPLFAEQFYNEKLVNNVLKIGAPVGAKKWQVVHFIEDLVKHENIVNAVRKIMDGDKGLEWRNKARKLKEMARKAIEENGSSYCDLTSLINELRDYHFQKHD</sequence>
<protein>
    <recommendedName>
        <fullName evidence="5">Glycosyltransferase</fullName>
        <ecNumber evidence="5">2.4.1.-</ecNumber>
    </recommendedName>
</protein>
<dbReference type="Gramene" id="AUR62013243-RA">
    <property type="protein sequence ID" value="AUR62013243-RA:cds"/>
    <property type="gene ID" value="AUR62013243"/>
</dbReference>
<proteinExistence type="inferred from homology"/>
<dbReference type="InterPro" id="IPR035595">
    <property type="entry name" value="UDP_glycos_trans_CS"/>
</dbReference>
<dbReference type="CDD" id="cd03784">
    <property type="entry name" value="GT1_Gtf-like"/>
    <property type="match status" value="1"/>
</dbReference>
<dbReference type="InterPro" id="IPR002213">
    <property type="entry name" value="UDP_glucos_trans"/>
</dbReference>
<keyword evidence="3 4" id="KW-0808">Transferase</keyword>
<evidence type="ECO:0000256" key="1">
    <source>
        <dbReference type="ARBA" id="ARBA00009995"/>
    </source>
</evidence>
<dbReference type="Proteomes" id="UP000596660">
    <property type="component" value="Unplaced"/>
</dbReference>
<dbReference type="SUPFAM" id="SSF53756">
    <property type="entry name" value="UDP-Glycosyltransferase/glycogen phosphorylase"/>
    <property type="match status" value="1"/>
</dbReference>